<dbReference type="Gene3D" id="6.10.140.2190">
    <property type="match status" value="1"/>
</dbReference>
<dbReference type="AlphaFoldDB" id="A0AAU7E5H4"/>
<feature type="coiled-coil region" evidence="1">
    <location>
        <begin position="299"/>
        <end position="413"/>
    </location>
</feature>
<feature type="coiled-coil region" evidence="1">
    <location>
        <begin position="480"/>
        <end position="545"/>
    </location>
</feature>
<protein>
    <submittedName>
        <fullName evidence="2">Uncharacterized protein</fullName>
    </submittedName>
</protein>
<evidence type="ECO:0000256" key="1">
    <source>
        <dbReference type="SAM" id="Coils"/>
    </source>
</evidence>
<keyword evidence="1" id="KW-0175">Coiled coil</keyword>
<organism evidence="2">
    <name type="scientific">Campylobacter sp. CCS1377</name>
    <dbReference type="NCBI Taxonomy" id="3158229"/>
    <lineage>
        <taxon>Bacteria</taxon>
        <taxon>Pseudomonadati</taxon>
        <taxon>Campylobacterota</taxon>
        <taxon>Epsilonproteobacteria</taxon>
        <taxon>Campylobacterales</taxon>
        <taxon>Campylobacteraceae</taxon>
        <taxon>Campylobacter</taxon>
    </lineage>
</organism>
<proteinExistence type="predicted"/>
<reference evidence="2" key="1">
    <citation type="submission" date="2024-05" db="EMBL/GenBank/DDBJ databases">
        <title>Campylobacter coli isolated from environmental waters in Slovenia.</title>
        <authorList>
            <person name="Zautner A.E."/>
            <person name="Bunk B."/>
            <person name="Riedel T."/>
            <person name="Sproeer C."/>
        </authorList>
    </citation>
    <scope>NUCLEOTIDE SEQUENCE</scope>
    <source>
        <strain evidence="2">CCS1377</strain>
    </source>
</reference>
<evidence type="ECO:0000313" key="2">
    <source>
        <dbReference type="EMBL" id="XBJ28483.1"/>
    </source>
</evidence>
<gene>
    <name evidence="2" type="ORF">AAH949_05095</name>
</gene>
<accession>A0AAU7E5H4</accession>
<dbReference type="EMBL" id="CP155620">
    <property type="protein sequence ID" value="XBJ28483.1"/>
    <property type="molecule type" value="Genomic_DNA"/>
</dbReference>
<name>A0AAU7E5H4_9BACT</name>
<dbReference type="RefSeq" id="WP_348518113.1">
    <property type="nucleotide sequence ID" value="NZ_CP155620.1"/>
</dbReference>
<sequence length="786" mass="87582">MGVSLAELKTGKEKLELINQILLRIDTIATALDNTRLDEIVGLKESVVSLHEQTLALKNEVLELDTNIKQQASDVNTKWQSVNENFTKVQDLAKKVEEQFNFIQNTYNDFSTTKGDLQAYKDFIEQNKPLIDGLKADLEKYELMKVDLDAIKNEVSQNKDKVSEFYDLNLKIKTEILAELDHALQIVNDLHIDVDELKELKGELLEIKAQTDAICDEAVKVVNTASEDLKNKINTIFFENQRLNQEMIEALKRLEEIDLDVNEKYELILKAYELLMQTQSLIDSLKASVEEAKKFASDLETYAEMIKDFRQEITNLKADLDAKVKSINDEIKLNKDKALEEINTQKDYLLIRFEELKARLEVYNQDFKNAYDRFVERALIANEDLGRLAEVAKKELANDKLIYETELKALRDDALKAMQDVANSITGESDGILAVFESKKQEFITLVDTSKVLIDNLNNVFNANYQEKKNEFGIFVTQSLQSLNANKDDNIKELNAKKEEYKQELETKKSECIAEIDAKADEYDIANIKAEVETIKSKNAEQEGKITANTELINNTKTELNSKIDTKVSELNNAITTKNEETKTALNAEIAKKVSLSGDETIAGNKTLSNNLIVNGTTTLKTTNVASLTASGNLVANGTTTLKNTTVANLTASGTVTLNGAIALNGAVTSKSAITASANPSNDNHLTRKWYVDYGGGVKSLGNQTAPKIDLRQAQHFNLTMTAKGAIGVENWGGAGKSGTITINNAQNITSFSAPFKFRIAQSGFSGTETFAYFCIASNNIKLVRT</sequence>